<keyword evidence="6" id="KW-1185">Reference proteome</keyword>
<name>A0A7M1LEG3_9BACT</name>
<organism evidence="5 6">
    <name type="scientific">Campylobacter corcagiensis</name>
    <dbReference type="NCBI Taxonomy" id="1448857"/>
    <lineage>
        <taxon>Bacteria</taxon>
        <taxon>Pseudomonadati</taxon>
        <taxon>Campylobacterota</taxon>
        <taxon>Epsilonproteobacteria</taxon>
        <taxon>Campylobacterales</taxon>
        <taxon>Campylobacteraceae</taxon>
        <taxon>Campylobacter</taxon>
    </lineage>
</organism>
<evidence type="ECO:0000256" key="3">
    <source>
        <dbReference type="ARBA" id="ARBA00023163"/>
    </source>
</evidence>
<dbReference type="OrthoDB" id="9803735at2"/>
<dbReference type="PANTHER" id="PTHR30126:SF64">
    <property type="entry name" value="HTH-TYPE TRANSCRIPTIONAL REGULATOR CITR"/>
    <property type="match status" value="1"/>
</dbReference>
<evidence type="ECO:0000313" key="6">
    <source>
        <dbReference type="Proteomes" id="UP000594749"/>
    </source>
</evidence>
<dbReference type="InterPro" id="IPR000847">
    <property type="entry name" value="LysR_HTH_N"/>
</dbReference>
<dbReference type="SUPFAM" id="SSF53850">
    <property type="entry name" value="Periplasmic binding protein-like II"/>
    <property type="match status" value="1"/>
</dbReference>
<dbReference type="InterPro" id="IPR036390">
    <property type="entry name" value="WH_DNA-bd_sf"/>
</dbReference>
<evidence type="ECO:0000256" key="2">
    <source>
        <dbReference type="ARBA" id="ARBA00023015"/>
    </source>
</evidence>
<dbReference type="SUPFAM" id="SSF46785">
    <property type="entry name" value="Winged helix' DNA-binding domain"/>
    <property type="match status" value="1"/>
</dbReference>
<dbReference type="InterPro" id="IPR036388">
    <property type="entry name" value="WH-like_DNA-bd_sf"/>
</dbReference>
<keyword evidence="2" id="KW-0805">Transcription regulation</keyword>
<dbReference type="RefSeq" id="WP_025803797.1">
    <property type="nucleotide sequence ID" value="NZ_CP053842.1"/>
</dbReference>
<dbReference type="PRINTS" id="PR00039">
    <property type="entry name" value="HTHLYSR"/>
</dbReference>
<sequence>MFADFNIVKTFLTVVKTKSFSKTSKALKISQPAVTIQMKKLELDVGVTLLLRKKNGILLTKEGEKFKELCEKMKKDIYAFNEEILNLKDTRSKITIATTAELQEALLPLYLDDITKTLNKKIDIKIQDDSKLSQYIEDGKCDIALGSKVAFDNSILSKECFKYNFILISNKKRDLTLKADEISSLSFIKDKTKSFDFIFERLPIKDEELKSAFTVSGAMAVLNTMYHSKNEYYAFMPEYSVEKSINAGMVYKVGIEGINLEKTIYAGVLKENEVLLNKFLKIV</sequence>
<dbReference type="PROSITE" id="PS50931">
    <property type="entry name" value="HTH_LYSR"/>
    <property type="match status" value="1"/>
</dbReference>
<dbReference type="GO" id="GO:0003700">
    <property type="term" value="F:DNA-binding transcription factor activity"/>
    <property type="evidence" value="ECO:0007669"/>
    <property type="project" value="InterPro"/>
</dbReference>
<dbReference type="GO" id="GO:0000976">
    <property type="term" value="F:transcription cis-regulatory region binding"/>
    <property type="evidence" value="ECO:0007669"/>
    <property type="project" value="TreeGrafter"/>
</dbReference>
<evidence type="ECO:0000256" key="1">
    <source>
        <dbReference type="ARBA" id="ARBA00009437"/>
    </source>
</evidence>
<keyword evidence="3" id="KW-0804">Transcription</keyword>
<dbReference type="PANTHER" id="PTHR30126">
    <property type="entry name" value="HTH-TYPE TRANSCRIPTIONAL REGULATOR"/>
    <property type="match status" value="1"/>
</dbReference>
<dbReference type="Proteomes" id="UP000594749">
    <property type="component" value="Chromosome"/>
</dbReference>
<dbReference type="AlphaFoldDB" id="A0A7M1LEG3"/>
<evidence type="ECO:0000313" key="5">
    <source>
        <dbReference type="EMBL" id="QOQ86840.1"/>
    </source>
</evidence>
<proteinExistence type="inferred from homology"/>
<protein>
    <submittedName>
        <fullName evidence="5">LysR family transcriptional regulator</fullName>
    </submittedName>
</protein>
<dbReference type="Pfam" id="PF00126">
    <property type="entry name" value="HTH_1"/>
    <property type="match status" value="1"/>
</dbReference>
<dbReference type="Gene3D" id="1.10.10.10">
    <property type="entry name" value="Winged helix-like DNA-binding domain superfamily/Winged helix DNA-binding domain"/>
    <property type="match status" value="1"/>
</dbReference>
<reference evidence="5 6" key="1">
    <citation type="submission" date="2020-10" db="EMBL/GenBank/DDBJ databases">
        <title>Campylobacter and Helicobacter PacBio genomes.</title>
        <authorList>
            <person name="Lane C."/>
        </authorList>
    </citation>
    <scope>NUCLEOTIDE SEQUENCE [LARGE SCALE GENOMIC DNA]</scope>
    <source>
        <strain evidence="5 6">2016D-0077</strain>
    </source>
</reference>
<feature type="domain" description="HTH lysR-type" evidence="4">
    <location>
        <begin position="1"/>
        <end position="60"/>
    </location>
</feature>
<gene>
    <name evidence="5" type="ORF">IMC76_06380</name>
</gene>
<evidence type="ECO:0000259" key="4">
    <source>
        <dbReference type="PROSITE" id="PS50931"/>
    </source>
</evidence>
<accession>A0A7M1LEG3</accession>
<comment type="similarity">
    <text evidence="1">Belongs to the LysR transcriptional regulatory family.</text>
</comment>
<dbReference type="EMBL" id="CP063078">
    <property type="protein sequence ID" value="QOQ86840.1"/>
    <property type="molecule type" value="Genomic_DNA"/>
</dbReference>